<feature type="domain" description="Photosynthesis system II assembly factor Ycf48/Hcf136-like" evidence="3">
    <location>
        <begin position="174"/>
        <end position="292"/>
    </location>
</feature>
<evidence type="ECO:0000259" key="3">
    <source>
        <dbReference type="Pfam" id="PF14870"/>
    </source>
</evidence>
<dbReference type="Pfam" id="PF14870">
    <property type="entry name" value="PSII_BNR"/>
    <property type="match status" value="1"/>
</dbReference>
<protein>
    <recommendedName>
        <fullName evidence="3">Photosynthesis system II assembly factor Ycf48/Hcf136-like domain-containing protein</fullName>
    </recommendedName>
</protein>
<keyword evidence="1" id="KW-0602">Photosynthesis</keyword>
<dbReference type="Gene3D" id="2.130.10.10">
    <property type="entry name" value="YVTN repeat-like/Quinoprotein amine dehydrogenase"/>
    <property type="match status" value="1"/>
</dbReference>
<dbReference type="GO" id="GO:0015979">
    <property type="term" value="P:photosynthesis"/>
    <property type="evidence" value="ECO:0007669"/>
    <property type="project" value="UniProtKB-KW"/>
</dbReference>
<organism evidence="4">
    <name type="scientific">Leptospirillum ferriphilum</name>
    <dbReference type="NCBI Taxonomy" id="178606"/>
    <lineage>
        <taxon>Bacteria</taxon>
        <taxon>Pseudomonadati</taxon>
        <taxon>Nitrospirota</taxon>
        <taxon>Nitrospiria</taxon>
        <taxon>Nitrospirales</taxon>
        <taxon>Nitrospiraceae</taxon>
        <taxon>Leptospirillum</taxon>
    </lineage>
</organism>
<dbReference type="InterPro" id="IPR028203">
    <property type="entry name" value="PSII_CF48-like_dom"/>
</dbReference>
<accession>A0A7C3LRL0</accession>
<evidence type="ECO:0000313" key="4">
    <source>
        <dbReference type="EMBL" id="HFT92965.1"/>
    </source>
</evidence>
<dbReference type="CDD" id="cd15482">
    <property type="entry name" value="Sialidase_non-viral"/>
    <property type="match status" value="1"/>
</dbReference>
<dbReference type="EMBL" id="DTMM01000069">
    <property type="protein sequence ID" value="HFT92965.1"/>
    <property type="molecule type" value="Genomic_DNA"/>
</dbReference>
<dbReference type="InterPro" id="IPR015943">
    <property type="entry name" value="WD40/YVTN_repeat-like_dom_sf"/>
</dbReference>
<reference evidence="4" key="1">
    <citation type="journal article" date="2020" name="mSystems">
        <title>Genome- and Community-Level Interaction Insights into Carbon Utilization and Element Cycling Functions of Hydrothermarchaeota in Hydrothermal Sediment.</title>
        <authorList>
            <person name="Zhou Z."/>
            <person name="Liu Y."/>
            <person name="Xu W."/>
            <person name="Pan J."/>
            <person name="Luo Z.H."/>
            <person name="Li M."/>
        </authorList>
    </citation>
    <scope>NUCLEOTIDE SEQUENCE [LARGE SCALE GENOMIC DNA]</scope>
    <source>
        <strain evidence="4">SpSt-902</strain>
    </source>
</reference>
<proteinExistence type="predicted"/>
<keyword evidence="2" id="KW-0604">Photosystem II</keyword>
<name>A0A7C3LRL0_9BACT</name>
<dbReference type="PANTHER" id="PTHR47199">
    <property type="entry name" value="PHOTOSYSTEM II STABILITY/ASSEMBLY FACTOR HCF136, CHLOROPLASTIC"/>
    <property type="match status" value="1"/>
</dbReference>
<sequence>MLMRLFSGKRIPPVAGVVRGATGTGCSGRVLGVLFGAVCLVFLQGCSEKTSSRIPLLSLPPSSDFRILQPVPALPRKVQDSKHKKPPYIGLLFSIARPRPGVVVAVGAQSVIWRIRESSGQSILIRPPVKSEFYKVIFTDPGHGWIVGDGGTILFSPDRGKTWSVVPSPVKGKFLQDIYFADARVGFAAGEKGTFLKTEDGGKTWVKLPVPTSDNLYGVYFRNHREGWLAGWHQTFLVTHDGGKTWSPVSLSVPRVTRQKPSFNTLWGKDSAVLLAGDHGLVYLSNDKGHTFNRITMPSEKDLYGACQTGTGRFVLTGEGGTIWGLEEGGRVRKVLPPLPADFLGVTCGQTHIRATGTPGVILLPKNPPKSSPRS</sequence>
<dbReference type="AlphaFoldDB" id="A0A7C3LRL0"/>
<dbReference type="GO" id="GO:0009523">
    <property type="term" value="C:photosystem II"/>
    <property type="evidence" value="ECO:0007669"/>
    <property type="project" value="UniProtKB-KW"/>
</dbReference>
<evidence type="ECO:0000256" key="2">
    <source>
        <dbReference type="ARBA" id="ARBA00023276"/>
    </source>
</evidence>
<gene>
    <name evidence="4" type="ORF">ENX03_03290</name>
</gene>
<dbReference type="SUPFAM" id="SSF110296">
    <property type="entry name" value="Oligoxyloglucan reducing end-specific cellobiohydrolase"/>
    <property type="match status" value="1"/>
</dbReference>
<evidence type="ECO:0000256" key="1">
    <source>
        <dbReference type="ARBA" id="ARBA00022531"/>
    </source>
</evidence>
<dbReference type="PANTHER" id="PTHR47199:SF2">
    <property type="entry name" value="PHOTOSYSTEM II STABILITY_ASSEMBLY FACTOR HCF136, CHLOROPLASTIC"/>
    <property type="match status" value="1"/>
</dbReference>
<comment type="caution">
    <text evidence="4">The sequence shown here is derived from an EMBL/GenBank/DDBJ whole genome shotgun (WGS) entry which is preliminary data.</text>
</comment>